<dbReference type="AlphaFoldDB" id="A0A367F675"/>
<protein>
    <submittedName>
        <fullName evidence="1">Uncharacterized protein</fullName>
    </submittedName>
</protein>
<evidence type="ECO:0000313" key="2">
    <source>
        <dbReference type="Proteomes" id="UP000253094"/>
    </source>
</evidence>
<dbReference type="EMBL" id="QOIL01000021">
    <property type="protein sequence ID" value="RCG25864.1"/>
    <property type="molecule type" value="Genomic_DNA"/>
</dbReference>
<comment type="caution">
    <text evidence="1">The sequence shown here is derived from an EMBL/GenBank/DDBJ whole genome shotgun (WGS) entry which is preliminary data.</text>
</comment>
<reference evidence="1 2" key="1">
    <citation type="submission" date="2018-06" db="EMBL/GenBank/DDBJ databases">
        <title>Sphaerisporangium craniellae sp. nov., isolated from a marine sponge in the South China Sea.</title>
        <authorList>
            <person name="Li L."/>
        </authorList>
    </citation>
    <scope>NUCLEOTIDE SEQUENCE [LARGE SCALE GENOMIC DNA]</scope>
    <source>
        <strain evidence="1 2">CCTCC AA 208026</strain>
    </source>
</reference>
<organism evidence="1 2">
    <name type="scientific">Sphaerisporangium album</name>
    <dbReference type="NCBI Taxonomy" id="509200"/>
    <lineage>
        <taxon>Bacteria</taxon>
        <taxon>Bacillati</taxon>
        <taxon>Actinomycetota</taxon>
        <taxon>Actinomycetes</taxon>
        <taxon>Streptosporangiales</taxon>
        <taxon>Streptosporangiaceae</taxon>
        <taxon>Sphaerisporangium</taxon>
    </lineage>
</organism>
<dbReference type="Proteomes" id="UP000253094">
    <property type="component" value="Unassembled WGS sequence"/>
</dbReference>
<evidence type="ECO:0000313" key="1">
    <source>
        <dbReference type="EMBL" id="RCG25864.1"/>
    </source>
</evidence>
<gene>
    <name evidence="1" type="ORF">DQ384_30560</name>
</gene>
<keyword evidence="2" id="KW-1185">Reference proteome</keyword>
<accession>A0A367F675</accession>
<sequence>MRPTIDSPFRLAVGSGPESAAEITAEEVIPMIAISMIESADVSEKQPDCCTAMRGRKNLDVLTSVMVDDPDGCD</sequence>
<name>A0A367F675_9ACTN</name>
<proteinExistence type="predicted"/>